<evidence type="ECO:0000313" key="2">
    <source>
        <dbReference type="EMBL" id="GIE70236.1"/>
    </source>
</evidence>
<dbReference type="EMBL" id="BOMS01000100">
    <property type="protein sequence ID" value="GIE70236.1"/>
    <property type="molecule type" value="Genomic_DNA"/>
</dbReference>
<feature type="region of interest" description="Disordered" evidence="1">
    <location>
        <begin position="1"/>
        <end position="21"/>
    </location>
</feature>
<comment type="caution">
    <text evidence="2">The sequence shown here is derived from an EMBL/GenBank/DDBJ whole genome shotgun (WGS) entry which is preliminary data.</text>
</comment>
<organism evidence="2 3">
    <name type="scientific">Actinoplanes palleronii</name>
    <dbReference type="NCBI Taxonomy" id="113570"/>
    <lineage>
        <taxon>Bacteria</taxon>
        <taxon>Bacillati</taxon>
        <taxon>Actinomycetota</taxon>
        <taxon>Actinomycetes</taxon>
        <taxon>Micromonosporales</taxon>
        <taxon>Micromonosporaceae</taxon>
        <taxon>Actinoplanes</taxon>
    </lineage>
</organism>
<evidence type="ECO:0000256" key="1">
    <source>
        <dbReference type="SAM" id="MobiDB-lite"/>
    </source>
</evidence>
<accession>A0ABQ4BHS5</accession>
<keyword evidence="3" id="KW-1185">Reference proteome</keyword>
<sequence>MESTYEQDTAEETEAPAPAPAPALIFLDSADDAAVCDVDGTCDC</sequence>
<protein>
    <recommendedName>
        <fullName evidence="4">FxLD family lantipeptide</fullName>
    </recommendedName>
</protein>
<reference evidence="2 3" key="1">
    <citation type="submission" date="2021-01" db="EMBL/GenBank/DDBJ databases">
        <title>Whole genome shotgun sequence of Actinoplanes palleronii NBRC 14916.</title>
        <authorList>
            <person name="Komaki H."/>
            <person name="Tamura T."/>
        </authorList>
    </citation>
    <scope>NUCLEOTIDE SEQUENCE [LARGE SCALE GENOMIC DNA]</scope>
    <source>
        <strain evidence="2 3">NBRC 14916</strain>
    </source>
</reference>
<gene>
    <name evidence="2" type="ORF">Apa02nite_063440</name>
</gene>
<name>A0ABQ4BHS5_9ACTN</name>
<dbReference type="Proteomes" id="UP000624709">
    <property type="component" value="Unassembled WGS sequence"/>
</dbReference>
<evidence type="ECO:0008006" key="4">
    <source>
        <dbReference type="Google" id="ProtNLM"/>
    </source>
</evidence>
<dbReference type="RefSeq" id="WP_275412550.1">
    <property type="nucleotide sequence ID" value="NZ_BAAATY010000036.1"/>
</dbReference>
<proteinExistence type="predicted"/>
<evidence type="ECO:0000313" key="3">
    <source>
        <dbReference type="Proteomes" id="UP000624709"/>
    </source>
</evidence>